<keyword evidence="4" id="KW-1185">Reference proteome</keyword>
<proteinExistence type="predicted"/>
<dbReference type="AlphaFoldDB" id="A0A6G9A8Q7"/>
<dbReference type="Pfam" id="PF11154">
    <property type="entry name" value="DUF2934"/>
    <property type="match status" value="1"/>
</dbReference>
<accession>A0A6G9A8Q7</accession>
<name>A0A6G9A8Q7_9BRAD</name>
<evidence type="ECO:0000313" key="2">
    <source>
        <dbReference type="EMBL" id="QDF39216.1"/>
    </source>
</evidence>
<reference evidence="3" key="3">
    <citation type="submission" date="2024-02" db="EMBL/GenBank/DDBJ databases">
        <authorList>
            <person name="Bromfield E.S.P."/>
            <person name="Cloutier S."/>
            <person name="Nguyen H.D.T."/>
        </authorList>
    </citation>
    <scope>NUCLEOTIDE SEQUENCE</scope>
    <source>
        <strain evidence="3">101S1MB</strain>
        <strain evidence="2">65S1MB</strain>
    </source>
</reference>
<reference evidence="4 5" key="2">
    <citation type="journal article" date="2020" name="Int. J. Syst. Evol. Microbiol.">
        <title>Description and complete genome sequences of Bradyrhizobium symbiodeficiens sp. nov., a non-symbiotic bacterium associated with legumes native to Canada.</title>
        <authorList>
            <person name="Bromfield E.S.P."/>
            <person name="Cloutier S."/>
            <person name="Nguyen H.D.T."/>
        </authorList>
    </citation>
    <scope>NUCLEOTIDE SEQUENCE [LARGE SCALE GENOMIC DNA]</scope>
    <source>
        <strain evidence="3 5">101S1MB</strain>
        <strain evidence="2 4">65S1MB</strain>
    </source>
</reference>
<sequence>MPSPTQEQISIRAHELWEAAGHPEGREDEFWHEAERELKNDSTNHDEKSQTFLE</sequence>
<evidence type="ECO:0000313" key="4">
    <source>
        <dbReference type="Proteomes" id="UP000319298"/>
    </source>
</evidence>
<dbReference type="EMBL" id="CP041090">
    <property type="protein sequence ID" value="QDF39216.1"/>
    <property type="molecule type" value="Genomic_DNA"/>
</dbReference>
<organism evidence="3 5">
    <name type="scientific">Bradyrhizobium symbiodeficiens</name>
    <dbReference type="NCBI Taxonomy" id="1404367"/>
    <lineage>
        <taxon>Bacteria</taxon>
        <taxon>Pseudomonadati</taxon>
        <taxon>Pseudomonadota</taxon>
        <taxon>Alphaproteobacteria</taxon>
        <taxon>Hyphomicrobiales</taxon>
        <taxon>Nitrobacteraceae</taxon>
        <taxon>Bradyrhizobium</taxon>
    </lineage>
</organism>
<evidence type="ECO:0000313" key="5">
    <source>
        <dbReference type="Proteomes" id="UP000500895"/>
    </source>
</evidence>
<evidence type="ECO:0000313" key="3">
    <source>
        <dbReference type="EMBL" id="QIP08706.1"/>
    </source>
</evidence>
<dbReference type="EMBL" id="CP050066">
    <property type="protein sequence ID" value="QIP08706.1"/>
    <property type="molecule type" value="Genomic_DNA"/>
</dbReference>
<dbReference type="Proteomes" id="UP000500895">
    <property type="component" value="Chromosome"/>
</dbReference>
<dbReference type="InterPro" id="IPR021327">
    <property type="entry name" value="DUF2934"/>
</dbReference>
<gene>
    <name evidence="2" type="ORF">FJN17_17550</name>
    <name evidence="3" type="ORF">HAV00_21665</name>
</gene>
<dbReference type="RefSeq" id="WP_140480506.1">
    <property type="nucleotide sequence ID" value="NZ_CP041090.2"/>
</dbReference>
<dbReference type="Proteomes" id="UP000319298">
    <property type="component" value="Chromosome"/>
</dbReference>
<feature type="region of interest" description="Disordered" evidence="1">
    <location>
        <begin position="16"/>
        <end position="54"/>
    </location>
</feature>
<evidence type="ECO:0000256" key="1">
    <source>
        <dbReference type="SAM" id="MobiDB-lite"/>
    </source>
</evidence>
<protein>
    <submittedName>
        <fullName evidence="3">DUF2934 domain-containing protein</fullName>
    </submittedName>
</protein>
<reference evidence="4" key="1">
    <citation type="submission" date="2019-06" db="EMBL/GenBank/DDBJ databases">
        <title>Whole-Genome Sequence of Bradyrhizobium sp. 3 Strain 65S1MB.</title>
        <authorList>
            <person name="Bromfield E.S.P."/>
            <person name="Cloutier S."/>
            <person name="Nguyen H.D.T."/>
        </authorList>
    </citation>
    <scope>NUCLEOTIDE SEQUENCE [LARGE SCALE GENOMIC DNA]</scope>
    <source>
        <strain evidence="4">65S1MB</strain>
    </source>
</reference>